<dbReference type="Proteomes" id="UP000499080">
    <property type="component" value="Unassembled WGS sequence"/>
</dbReference>
<comment type="caution">
    <text evidence="2">The sequence shown here is derived from an EMBL/GenBank/DDBJ whole genome shotgun (WGS) entry which is preliminary data.</text>
</comment>
<proteinExistence type="predicted"/>
<reference evidence="2 3" key="1">
    <citation type="journal article" date="2019" name="Sci. Rep.">
        <title>Orb-weaving spider Araneus ventricosus genome elucidates the spidroin gene catalogue.</title>
        <authorList>
            <person name="Kono N."/>
            <person name="Nakamura H."/>
            <person name="Ohtoshi R."/>
            <person name="Moran D.A.P."/>
            <person name="Shinohara A."/>
            <person name="Yoshida Y."/>
            <person name="Fujiwara M."/>
            <person name="Mori M."/>
            <person name="Tomita M."/>
            <person name="Arakawa K."/>
        </authorList>
    </citation>
    <scope>NUCLEOTIDE SEQUENCE [LARGE SCALE GENOMIC DNA]</scope>
</reference>
<name>A0A4Y2WUY6_ARAVE</name>
<evidence type="ECO:0000313" key="3">
    <source>
        <dbReference type="Proteomes" id="UP000499080"/>
    </source>
</evidence>
<protein>
    <submittedName>
        <fullName evidence="2">Uncharacterized protein</fullName>
    </submittedName>
</protein>
<keyword evidence="3" id="KW-1185">Reference proteome</keyword>
<dbReference type="AlphaFoldDB" id="A0A4Y2WUY6"/>
<evidence type="ECO:0000313" key="2">
    <source>
        <dbReference type="EMBL" id="GBO41011.1"/>
    </source>
</evidence>
<gene>
    <name evidence="2" type="ORF">AVEN_153795_1</name>
</gene>
<sequence length="57" mass="6599">TGYTIYVPEIELVNQDEFKGEVTEFVHRMEENPEKLQQPSDHSEEFLANSAHLSTSF</sequence>
<evidence type="ECO:0000256" key="1">
    <source>
        <dbReference type="SAM" id="MobiDB-lite"/>
    </source>
</evidence>
<dbReference type="EMBL" id="BGPR01066465">
    <property type="protein sequence ID" value="GBO41011.1"/>
    <property type="molecule type" value="Genomic_DNA"/>
</dbReference>
<feature type="region of interest" description="Disordered" evidence="1">
    <location>
        <begin position="31"/>
        <end position="57"/>
    </location>
</feature>
<feature type="non-terminal residue" evidence="2">
    <location>
        <position position="1"/>
    </location>
</feature>
<accession>A0A4Y2WUY6</accession>
<organism evidence="2 3">
    <name type="scientific">Araneus ventricosus</name>
    <name type="common">Orbweaver spider</name>
    <name type="synonym">Epeira ventricosa</name>
    <dbReference type="NCBI Taxonomy" id="182803"/>
    <lineage>
        <taxon>Eukaryota</taxon>
        <taxon>Metazoa</taxon>
        <taxon>Ecdysozoa</taxon>
        <taxon>Arthropoda</taxon>
        <taxon>Chelicerata</taxon>
        <taxon>Arachnida</taxon>
        <taxon>Araneae</taxon>
        <taxon>Araneomorphae</taxon>
        <taxon>Entelegynae</taxon>
        <taxon>Araneoidea</taxon>
        <taxon>Araneidae</taxon>
        <taxon>Araneus</taxon>
    </lineage>
</organism>